<dbReference type="AlphaFoldDB" id="A0A3M7RIE4"/>
<keyword evidence="2" id="KW-1185">Reference proteome</keyword>
<reference evidence="1 2" key="1">
    <citation type="journal article" date="2018" name="Sci. Rep.">
        <title>Genomic signatures of local adaptation to the degree of environmental predictability in rotifers.</title>
        <authorList>
            <person name="Franch-Gras L."/>
            <person name="Hahn C."/>
            <person name="Garcia-Roger E.M."/>
            <person name="Carmona M.J."/>
            <person name="Serra M."/>
            <person name="Gomez A."/>
        </authorList>
    </citation>
    <scope>NUCLEOTIDE SEQUENCE [LARGE SCALE GENOMIC DNA]</scope>
    <source>
        <strain evidence="1">HYR1</strain>
    </source>
</reference>
<evidence type="ECO:0000313" key="2">
    <source>
        <dbReference type="Proteomes" id="UP000276133"/>
    </source>
</evidence>
<protein>
    <submittedName>
        <fullName evidence="1">Uncharacterized protein</fullName>
    </submittedName>
</protein>
<organism evidence="1 2">
    <name type="scientific">Brachionus plicatilis</name>
    <name type="common">Marine rotifer</name>
    <name type="synonym">Brachionus muelleri</name>
    <dbReference type="NCBI Taxonomy" id="10195"/>
    <lineage>
        <taxon>Eukaryota</taxon>
        <taxon>Metazoa</taxon>
        <taxon>Spiralia</taxon>
        <taxon>Gnathifera</taxon>
        <taxon>Rotifera</taxon>
        <taxon>Eurotatoria</taxon>
        <taxon>Monogononta</taxon>
        <taxon>Pseudotrocha</taxon>
        <taxon>Ploima</taxon>
        <taxon>Brachionidae</taxon>
        <taxon>Brachionus</taxon>
    </lineage>
</organism>
<accession>A0A3M7RIE4</accession>
<evidence type="ECO:0000313" key="1">
    <source>
        <dbReference type="EMBL" id="RNA23214.1"/>
    </source>
</evidence>
<dbReference type="Proteomes" id="UP000276133">
    <property type="component" value="Unassembled WGS sequence"/>
</dbReference>
<gene>
    <name evidence="1" type="ORF">BpHYR1_006347</name>
</gene>
<name>A0A3M7RIE4_BRAPC</name>
<sequence length="63" mass="7324">MCSDVAHRKLSKESAFLNSEGQKHVLQIGAADLLQSFAESVYWWYRECTSCYNLQNMFLSFKI</sequence>
<comment type="caution">
    <text evidence="1">The sequence shown here is derived from an EMBL/GenBank/DDBJ whole genome shotgun (WGS) entry which is preliminary data.</text>
</comment>
<proteinExistence type="predicted"/>
<dbReference type="EMBL" id="REGN01003329">
    <property type="protein sequence ID" value="RNA23214.1"/>
    <property type="molecule type" value="Genomic_DNA"/>
</dbReference>